<comment type="caution">
    <text evidence="2">The sequence shown here is derived from an EMBL/GenBank/DDBJ whole genome shotgun (WGS) entry which is preliminary data.</text>
</comment>
<gene>
    <name evidence="2" type="ORF">Pla111_27740</name>
</gene>
<organism evidence="2 3">
    <name type="scientific">Botrimarina hoheduenensis</name>
    <dbReference type="NCBI Taxonomy" id="2528000"/>
    <lineage>
        <taxon>Bacteria</taxon>
        <taxon>Pseudomonadati</taxon>
        <taxon>Planctomycetota</taxon>
        <taxon>Planctomycetia</taxon>
        <taxon>Pirellulales</taxon>
        <taxon>Lacipirellulaceae</taxon>
        <taxon>Botrimarina</taxon>
    </lineage>
</organism>
<sequence length="82" mass="8773">MHEHHLLFALLAAAFALIWSAIAAMSVSDGLNATRTRRLRQPQLNRGAGQLAPPAPHLPTSPTEAHPRSANLERTRASSSAS</sequence>
<dbReference type="Proteomes" id="UP000318995">
    <property type="component" value="Unassembled WGS sequence"/>
</dbReference>
<proteinExistence type="predicted"/>
<dbReference type="EMBL" id="SJPH01000007">
    <property type="protein sequence ID" value="TWT42469.1"/>
    <property type="molecule type" value="Genomic_DNA"/>
</dbReference>
<accession>A0A5C5VXL7</accession>
<evidence type="ECO:0000313" key="3">
    <source>
        <dbReference type="Proteomes" id="UP000318995"/>
    </source>
</evidence>
<evidence type="ECO:0000256" key="1">
    <source>
        <dbReference type="SAM" id="MobiDB-lite"/>
    </source>
</evidence>
<reference evidence="2 3" key="1">
    <citation type="submission" date="2019-02" db="EMBL/GenBank/DDBJ databases">
        <title>Deep-cultivation of Planctomycetes and their phenomic and genomic characterization uncovers novel biology.</title>
        <authorList>
            <person name="Wiegand S."/>
            <person name="Jogler M."/>
            <person name="Boedeker C."/>
            <person name="Pinto D."/>
            <person name="Vollmers J."/>
            <person name="Rivas-Marin E."/>
            <person name="Kohn T."/>
            <person name="Peeters S.H."/>
            <person name="Heuer A."/>
            <person name="Rast P."/>
            <person name="Oberbeckmann S."/>
            <person name="Bunk B."/>
            <person name="Jeske O."/>
            <person name="Meyerdierks A."/>
            <person name="Storesund J.E."/>
            <person name="Kallscheuer N."/>
            <person name="Luecker S."/>
            <person name="Lage O.M."/>
            <person name="Pohl T."/>
            <person name="Merkel B.J."/>
            <person name="Hornburger P."/>
            <person name="Mueller R.-W."/>
            <person name="Bruemmer F."/>
            <person name="Labrenz M."/>
            <person name="Spormann A.M."/>
            <person name="Op Den Camp H."/>
            <person name="Overmann J."/>
            <person name="Amann R."/>
            <person name="Jetten M.S.M."/>
            <person name="Mascher T."/>
            <person name="Medema M.H."/>
            <person name="Devos D.P."/>
            <person name="Kaster A.-K."/>
            <person name="Ovreas L."/>
            <person name="Rohde M."/>
            <person name="Galperin M.Y."/>
            <person name="Jogler C."/>
        </authorList>
    </citation>
    <scope>NUCLEOTIDE SEQUENCE [LARGE SCALE GENOMIC DNA]</scope>
    <source>
        <strain evidence="2 3">Pla111</strain>
    </source>
</reference>
<evidence type="ECO:0000313" key="2">
    <source>
        <dbReference type="EMBL" id="TWT42469.1"/>
    </source>
</evidence>
<feature type="region of interest" description="Disordered" evidence="1">
    <location>
        <begin position="37"/>
        <end position="82"/>
    </location>
</feature>
<dbReference type="AlphaFoldDB" id="A0A5C5VXL7"/>
<feature type="compositionally biased region" description="Basic and acidic residues" evidence="1">
    <location>
        <begin position="65"/>
        <end position="76"/>
    </location>
</feature>
<keyword evidence="3" id="KW-1185">Reference proteome</keyword>
<name>A0A5C5VXL7_9BACT</name>
<protein>
    <submittedName>
        <fullName evidence="2">Uncharacterized protein</fullName>
    </submittedName>
</protein>